<gene>
    <name evidence="2" type="primary">Sec14l2</name>
    <name evidence="2" type="ORF">NPIL_230411</name>
</gene>
<dbReference type="PANTHER" id="PTHR23324:SF83">
    <property type="entry name" value="SEC14-LIKE PROTEIN 2"/>
    <property type="match status" value="1"/>
</dbReference>
<dbReference type="InterPro" id="IPR051064">
    <property type="entry name" value="SEC14/CRAL-TRIO_domain"/>
</dbReference>
<proteinExistence type="predicted"/>
<evidence type="ECO:0000313" key="3">
    <source>
        <dbReference type="Proteomes" id="UP000887013"/>
    </source>
</evidence>
<dbReference type="InterPro" id="IPR036865">
    <property type="entry name" value="CRAL-TRIO_dom_sf"/>
</dbReference>
<dbReference type="Proteomes" id="UP000887013">
    <property type="component" value="Unassembled WGS sequence"/>
</dbReference>
<organism evidence="2 3">
    <name type="scientific">Nephila pilipes</name>
    <name type="common">Giant wood spider</name>
    <name type="synonym">Nephila maculata</name>
    <dbReference type="NCBI Taxonomy" id="299642"/>
    <lineage>
        <taxon>Eukaryota</taxon>
        <taxon>Metazoa</taxon>
        <taxon>Ecdysozoa</taxon>
        <taxon>Arthropoda</taxon>
        <taxon>Chelicerata</taxon>
        <taxon>Arachnida</taxon>
        <taxon>Araneae</taxon>
        <taxon>Araneomorphae</taxon>
        <taxon>Entelegynae</taxon>
        <taxon>Araneoidea</taxon>
        <taxon>Nephilidae</taxon>
        <taxon>Nephila</taxon>
    </lineage>
</organism>
<dbReference type="PANTHER" id="PTHR23324">
    <property type="entry name" value="SEC14 RELATED PROTEIN"/>
    <property type="match status" value="1"/>
</dbReference>
<dbReference type="OrthoDB" id="6431318at2759"/>
<dbReference type="Gene3D" id="3.40.525.10">
    <property type="entry name" value="CRAL-TRIO lipid binding domain"/>
    <property type="match status" value="1"/>
</dbReference>
<dbReference type="InterPro" id="IPR001251">
    <property type="entry name" value="CRAL-TRIO_dom"/>
</dbReference>
<comment type="caution">
    <text evidence="2">The sequence shown here is derived from an EMBL/GenBank/DDBJ whole genome shotgun (WGS) entry which is preliminary data.</text>
</comment>
<evidence type="ECO:0000259" key="1">
    <source>
        <dbReference type="PROSITE" id="PS50191"/>
    </source>
</evidence>
<feature type="domain" description="CRAL-TRIO" evidence="1">
    <location>
        <begin position="82"/>
        <end position="200"/>
    </location>
</feature>
<dbReference type="SMART" id="SM01100">
    <property type="entry name" value="CRAL_TRIO_N"/>
    <property type="match status" value="1"/>
</dbReference>
<dbReference type="SUPFAM" id="SSF46938">
    <property type="entry name" value="CRAL/TRIO N-terminal domain"/>
    <property type="match status" value="1"/>
</dbReference>
<dbReference type="SUPFAM" id="SSF52087">
    <property type="entry name" value="CRAL/TRIO domain"/>
    <property type="match status" value="1"/>
</dbReference>
<dbReference type="Pfam" id="PF00650">
    <property type="entry name" value="CRAL_TRIO"/>
    <property type="match status" value="1"/>
</dbReference>
<name>A0A8X6PMD3_NEPPI</name>
<dbReference type="InterPro" id="IPR036273">
    <property type="entry name" value="CRAL/TRIO_N_dom_sf"/>
</dbReference>
<keyword evidence="3" id="KW-1185">Reference proteome</keyword>
<evidence type="ECO:0000313" key="2">
    <source>
        <dbReference type="EMBL" id="GFT76109.1"/>
    </source>
</evidence>
<dbReference type="Pfam" id="PF03765">
    <property type="entry name" value="CRAL_TRIO_N"/>
    <property type="match status" value="1"/>
</dbReference>
<protein>
    <submittedName>
        <fullName evidence="2">SEC14-like protein 2</fullName>
    </submittedName>
</protein>
<dbReference type="PROSITE" id="PS50191">
    <property type="entry name" value="CRAL_TRIO"/>
    <property type="match status" value="1"/>
</dbReference>
<dbReference type="GO" id="GO:0005737">
    <property type="term" value="C:cytoplasm"/>
    <property type="evidence" value="ECO:0007669"/>
    <property type="project" value="TreeGrafter"/>
</dbReference>
<dbReference type="InterPro" id="IPR011074">
    <property type="entry name" value="CRAL/TRIO_N_dom"/>
</dbReference>
<dbReference type="AlphaFoldDB" id="A0A8X6PMD3"/>
<feature type="non-terminal residue" evidence="2">
    <location>
        <position position="1"/>
    </location>
</feature>
<accession>A0A8X6PMD3</accession>
<sequence length="200" mass="23885">MALSHKMPSLENVTEDEKKVMEELKRRTIDDLTPRMREDESLFYRFCKARDFDLNEAETMLRKHITWAKEMKIDTFLTDYKPPDVVAKYFSYEYLCNDKEGRVVMYVDFGNLDLKGLWLAAKPSDGIKTAMFYGERDIKQLHQNNKKLGKSFTKVAYLYNLENLSFANATNRKTVELLMDHYKRYLDNYPERMKYCYIIN</sequence>
<dbReference type="EMBL" id="BMAW01022066">
    <property type="protein sequence ID" value="GFT76109.1"/>
    <property type="molecule type" value="Genomic_DNA"/>
</dbReference>
<reference evidence="2" key="1">
    <citation type="submission" date="2020-08" db="EMBL/GenBank/DDBJ databases">
        <title>Multicomponent nature underlies the extraordinary mechanical properties of spider dragline silk.</title>
        <authorList>
            <person name="Kono N."/>
            <person name="Nakamura H."/>
            <person name="Mori M."/>
            <person name="Yoshida Y."/>
            <person name="Ohtoshi R."/>
            <person name="Malay A.D."/>
            <person name="Moran D.A.P."/>
            <person name="Tomita M."/>
            <person name="Numata K."/>
            <person name="Arakawa K."/>
        </authorList>
    </citation>
    <scope>NUCLEOTIDE SEQUENCE</scope>
</reference>